<reference evidence="4" key="1">
    <citation type="submission" date="2016-10" db="EMBL/GenBank/DDBJ databases">
        <authorList>
            <person name="Varghese N."/>
            <person name="Submissions S."/>
        </authorList>
    </citation>
    <scope>NUCLEOTIDE SEQUENCE [LARGE SCALE GENOMIC DNA]</scope>
    <source>
        <strain evidence="4">DUS833</strain>
    </source>
</reference>
<keyword evidence="1" id="KW-0560">Oxidoreductase</keyword>
<dbReference type="Pfam" id="PF13510">
    <property type="entry name" value="Fer2_4"/>
    <property type="match status" value="1"/>
</dbReference>
<name>A0A1H1KDH7_9BURK</name>
<feature type="region of interest" description="Disordered" evidence="2">
    <location>
        <begin position="90"/>
        <end position="118"/>
    </location>
</feature>
<evidence type="ECO:0000256" key="2">
    <source>
        <dbReference type="SAM" id="MobiDB-lite"/>
    </source>
</evidence>
<evidence type="ECO:0000256" key="1">
    <source>
        <dbReference type="ARBA" id="ARBA00023002"/>
    </source>
</evidence>
<evidence type="ECO:0000313" key="4">
    <source>
        <dbReference type="Proteomes" id="UP000199365"/>
    </source>
</evidence>
<dbReference type="AlphaFoldDB" id="A0A1H1KDH7"/>
<protein>
    <submittedName>
        <fullName evidence="3">2Fe-2S iron-sulfur cluster binding domain-containing protein</fullName>
    </submittedName>
</protein>
<organism evidence="3 4">
    <name type="scientific">Paraburkholderia tuberum</name>
    <dbReference type="NCBI Taxonomy" id="157910"/>
    <lineage>
        <taxon>Bacteria</taxon>
        <taxon>Pseudomonadati</taxon>
        <taxon>Pseudomonadota</taxon>
        <taxon>Betaproteobacteria</taxon>
        <taxon>Burkholderiales</taxon>
        <taxon>Burkholderiaceae</taxon>
        <taxon>Paraburkholderia</taxon>
    </lineage>
</organism>
<evidence type="ECO:0000313" key="3">
    <source>
        <dbReference type="EMBL" id="SDR59835.1"/>
    </source>
</evidence>
<gene>
    <name evidence="3" type="ORF">SAMN05445850_6984</name>
</gene>
<keyword evidence="4" id="KW-1185">Reference proteome</keyword>
<dbReference type="GO" id="GO:0016491">
    <property type="term" value="F:oxidoreductase activity"/>
    <property type="evidence" value="ECO:0007669"/>
    <property type="project" value="UniProtKB-KW"/>
</dbReference>
<dbReference type="InterPro" id="IPR036010">
    <property type="entry name" value="2Fe-2S_ferredoxin-like_sf"/>
</dbReference>
<dbReference type="SUPFAM" id="SSF54292">
    <property type="entry name" value="2Fe-2S ferredoxin-like"/>
    <property type="match status" value="1"/>
</dbReference>
<dbReference type="STRING" id="157910.SAMN05445850_6984"/>
<accession>A0A1H1KDH7</accession>
<dbReference type="InterPro" id="IPR042204">
    <property type="entry name" value="2Fe-2S-bd_N"/>
</dbReference>
<sequence length="118" mass="12715">MFRKLSNPAEDAVVTVSIDGRRVNAERGESVAAVLLREDNPVARTTPRSGSPRGPFCMMGVCFECLAVVDGVASTQTCLTIVRDGMRIQRQHGRRNLSQAIAESEDGSGDLRSGEVHS</sequence>
<proteinExistence type="predicted"/>
<dbReference type="Proteomes" id="UP000199365">
    <property type="component" value="Unassembled WGS sequence"/>
</dbReference>
<dbReference type="Gene3D" id="3.10.20.440">
    <property type="entry name" value="2Fe-2S iron-sulphur cluster binding domain, sarcosine oxidase, alpha subunit, N-terminal domain"/>
    <property type="match status" value="1"/>
</dbReference>
<dbReference type="EMBL" id="FNKX01000003">
    <property type="protein sequence ID" value="SDR59835.1"/>
    <property type="molecule type" value="Genomic_DNA"/>
</dbReference>
<dbReference type="RefSeq" id="WP_090811249.1">
    <property type="nucleotide sequence ID" value="NZ_FNKX01000003.1"/>
</dbReference>
<dbReference type="GO" id="GO:0051536">
    <property type="term" value="F:iron-sulfur cluster binding"/>
    <property type="evidence" value="ECO:0007669"/>
    <property type="project" value="InterPro"/>
</dbReference>